<reference evidence="2 3" key="1">
    <citation type="journal article" date="2016" name="C (Basel)">
        <title>Selective Growth of and Electricity Production by Marine Exoelectrogenic Bacteria in Self-Aggregated Hydrogel of Microbially Reduced Graphene Oxide.</title>
        <authorList>
            <person name="Yoshida N."/>
            <person name="Goto Y."/>
            <person name="Miyata Y."/>
        </authorList>
    </citation>
    <scope>NUCLEOTIDE SEQUENCE [LARGE SCALE GENOMIC DNA]</scope>
    <source>
        <strain evidence="2 3">NIT-T3</strain>
    </source>
</reference>
<protein>
    <recommendedName>
        <fullName evidence="4">Metalloprotease</fullName>
    </recommendedName>
</protein>
<dbReference type="EMBL" id="AP024355">
    <property type="protein sequence ID" value="BCR06801.1"/>
    <property type="molecule type" value="Genomic_DNA"/>
</dbReference>
<organism evidence="2 3">
    <name type="scientific">Desulfuromonas versatilis</name>
    <dbReference type="NCBI Taxonomy" id="2802975"/>
    <lineage>
        <taxon>Bacteria</taxon>
        <taxon>Pseudomonadati</taxon>
        <taxon>Thermodesulfobacteriota</taxon>
        <taxon>Desulfuromonadia</taxon>
        <taxon>Desulfuromonadales</taxon>
        <taxon>Desulfuromonadaceae</taxon>
        <taxon>Desulfuromonas</taxon>
    </lineage>
</organism>
<accession>A0ABN6E355</accession>
<dbReference type="RefSeq" id="WP_221250182.1">
    <property type="nucleotide sequence ID" value="NZ_AP024355.1"/>
</dbReference>
<dbReference type="Pfam" id="PF20344">
    <property type="entry name" value="DUF6639"/>
    <property type="match status" value="1"/>
</dbReference>
<name>A0ABN6E355_9BACT</name>
<evidence type="ECO:0008006" key="4">
    <source>
        <dbReference type="Google" id="ProtNLM"/>
    </source>
</evidence>
<evidence type="ECO:0000256" key="1">
    <source>
        <dbReference type="SAM" id="SignalP"/>
    </source>
</evidence>
<feature type="chain" id="PRO_5047160198" description="Metalloprotease" evidence="1">
    <location>
        <begin position="21"/>
        <end position="228"/>
    </location>
</feature>
<keyword evidence="3" id="KW-1185">Reference proteome</keyword>
<feature type="signal peptide" evidence="1">
    <location>
        <begin position="1"/>
        <end position="20"/>
    </location>
</feature>
<keyword evidence="1" id="KW-0732">Signal</keyword>
<gene>
    <name evidence="2" type="ORF">DESUT3_38700</name>
</gene>
<dbReference type="InterPro" id="IPR046579">
    <property type="entry name" value="DUF6639"/>
</dbReference>
<dbReference type="Proteomes" id="UP001319827">
    <property type="component" value="Chromosome"/>
</dbReference>
<proteinExistence type="predicted"/>
<evidence type="ECO:0000313" key="3">
    <source>
        <dbReference type="Proteomes" id="UP001319827"/>
    </source>
</evidence>
<sequence>MKRMIGLVLLLAVQAASGFAGERACPGQPAVLVASEDGEAYVEICAAAEKALAFLGRYALHLKQPVTIDIVEEKIDNHGYLAYGSYQSGQQRIRLMSYAAILANAENPTMYDEPFDRVHYAGVVAHEVAHAVVDQHIKVKKFAMAPQEYLAHATQLAVLPEARRTAIIQAMKVKPWEGGDSVSHIYMAMNPGKFAVKSYLHLTSLAEPAGFIQILLNNNWLYVHVPKG</sequence>
<evidence type="ECO:0000313" key="2">
    <source>
        <dbReference type="EMBL" id="BCR06801.1"/>
    </source>
</evidence>
<reference evidence="2 3" key="2">
    <citation type="journal article" date="2021" name="Int. J. Syst. Evol. Microbiol.">
        <title>Isolation and Polyphasic Characterization of Desulfuromonas versatilis sp. Nov., an Electrogenic Bacteria Capable of Versatile Metabolism Isolated from a Graphene Oxide-Reducing Enrichment Culture.</title>
        <authorList>
            <person name="Xie L."/>
            <person name="Yoshida N."/>
            <person name="Ishii S."/>
            <person name="Meng L."/>
        </authorList>
    </citation>
    <scope>NUCLEOTIDE SEQUENCE [LARGE SCALE GENOMIC DNA]</scope>
    <source>
        <strain evidence="2 3">NIT-T3</strain>
    </source>
</reference>